<dbReference type="STRING" id="418985.A0A1V9XPE9"/>
<dbReference type="Proteomes" id="UP000192247">
    <property type="component" value="Unassembled WGS sequence"/>
</dbReference>
<evidence type="ECO:0000256" key="2">
    <source>
        <dbReference type="SAM" id="MobiDB-lite"/>
    </source>
</evidence>
<dbReference type="PANTHER" id="PTHR21456:SF1">
    <property type="entry name" value="C2 NT-TYPE DOMAIN-CONTAINING PROTEIN"/>
    <property type="match status" value="1"/>
</dbReference>
<comment type="similarity">
    <text evidence="1">Belongs to the EEIG family.</text>
</comment>
<reference evidence="4 5" key="1">
    <citation type="journal article" date="2017" name="Gigascience">
        <title>Draft genome of the honey bee ectoparasitic mite, Tropilaelaps mercedesae, is shaped by the parasitic life history.</title>
        <authorList>
            <person name="Dong X."/>
            <person name="Armstrong S.D."/>
            <person name="Xia D."/>
            <person name="Makepeace B.L."/>
            <person name="Darby A.C."/>
            <person name="Kadowaki T."/>
        </authorList>
    </citation>
    <scope>NUCLEOTIDE SEQUENCE [LARGE SCALE GENOMIC DNA]</scope>
    <source>
        <strain evidence="4">Wuxi-XJTLU</strain>
    </source>
</reference>
<dbReference type="AlphaFoldDB" id="A0A1V9XPE9"/>
<evidence type="ECO:0000313" key="5">
    <source>
        <dbReference type="Proteomes" id="UP000192247"/>
    </source>
</evidence>
<name>A0A1V9XPE9_9ACAR</name>
<comment type="caution">
    <text evidence="4">The sequence shown here is derived from an EMBL/GenBank/DDBJ whole genome shotgun (WGS) entry which is preliminary data.</text>
</comment>
<dbReference type="InParanoid" id="A0A1V9XPE9"/>
<dbReference type="OrthoDB" id="3365224at2759"/>
<sequence>MSIGMLLKKKKYRFLVDCTVEELTAVPYVNAILFAKLRLLEGGTFSEESPRLESKMTANAATGVLDACYCRVSIRREAQGGKSCHKLGFVDLNLASFAGQGETSQKFLLEGYRTNNRHAQDNSILRVTVNMTLLCGDPCFKTSSRTAVGEGESLQTGGSVSGSKSGSQPPLDGGSPSPDSSPLQASKTLLAPPAYDMDYSSLPRRQGNPDGCSSGGSSAETPPPSAQCPLLERLDSCSLAGGVSNAGCGSSACCESGAGLPPAECCSCAVPVVEERGNPKMDSTRVDPDVLINQLILSSKLSPSPVGGSGVVLCPSPSPLGGALSSGPDSGVGIEHESELEGGLRLVIGRDGVPALTAKDHH</sequence>
<keyword evidence="5" id="KW-1185">Reference proteome</keyword>
<organism evidence="4 5">
    <name type="scientific">Tropilaelaps mercedesae</name>
    <dbReference type="NCBI Taxonomy" id="418985"/>
    <lineage>
        <taxon>Eukaryota</taxon>
        <taxon>Metazoa</taxon>
        <taxon>Ecdysozoa</taxon>
        <taxon>Arthropoda</taxon>
        <taxon>Chelicerata</taxon>
        <taxon>Arachnida</taxon>
        <taxon>Acari</taxon>
        <taxon>Parasitiformes</taxon>
        <taxon>Mesostigmata</taxon>
        <taxon>Gamasina</taxon>
        <taxon>Dermanyssoidea</taxon>
        <taxon>Laelapidae</taxon>
        <taxon>Tropilaelaps</taxon>
    </lineage>
</organism>
<feature type="compositionally biased region" description="Low complexity" evidence="2">
    <location>
        <begin position="157"/>
        <end position="184"/>
    </location>
</feature>
<dbReference type="InterPro" id="IPR019448">
    <property type="entry name" value="NT-C2"/>
</dbReference>
<evidence type="ECO:0000313" key="4">
    <source>
        <dbReference type="EMBL" id="OQR75364.1"/>
    </source>
</evidence>
<feature type="region of interest" description="Disordered" evidence="2">
    <location>
        <begin position="146"/>
        <end position="227"/>
    </location>
</feature>
<accession>A0A1V9XPE9</accession>
<evidence type="ECO:0000256" key="1">
    <source>
        <dbReference type="ARBA" id="ARBA00034780"/>
    </source>
</evidence>
<protein>
    <recommendedName>
        <fullName evidence="3">C2 NT-type domain-containing protein</fullName>
    </recommendedName>
</protein>
<dbReference type="InterPro" id="IPR039931">
    <property type="entry name" value="EEIG1/2-like"/>
</dbReference>
<evidence type="ECO:0000259" key="3">
    <source>
        <dbReference type="PROSITE" id="PS51840"/>
    </source>
</evidence>
<dbReference type="EMBL" id="MNPL01006478">
    <property type="protein sequence ID" value="OQR75364.1"/>
    <property type="molecule type" value="Genomic_DNA"/>
</dbReference>
<dbReference type="Pfam" id="PF10358">
    <property type="entry name" value="NT-C2"/>
    <property type="match status" value="1"/>
</dbReference>
<proteinExistence type="inferred from homology"/>
<gene>
    <name evidence="4" type="ORF">BIW11_00784</name>
</gene>
<dbReference type="PANTHER" id="PTHR21456">
    <property type="entry name" value="FAMILY WITH SEQUENCE SIMILARITY 102"/>
    <property type="match status" value="1"/>
</dbReference>
<feature type="domain" description="C2 NT-type" evidence="3">
    <location>
        <begin position="1"/>
        <end position="133"/>
    </location>
</feature>
<dbReference type="PROSITE" id="PS51840">
    <property type="entry name" value="C2_NT"/>
    <property type="match status" value="1"/>
</dbReference>